<dbReference type="PANTHER" id="PTHR34315:SF1">
    <property type="entry name" value="INTRADIOL RING-CLEAVAGE DIOXYGENASES DOMAIN-CONTAINING PROTEIN-RELATED"/>
    <property type="match status" value="1"/>
</dbReference>
<evidence type="ECO:0000313" key="2">
    <source>
        <dbReference type="Proteomes" id="UP000661280"/>
    </source>
</evidence>
<dbReference type="SUPFAM" id="SSF49482">
    <property type="entry name" value="Aromatic compound dioxygenase"/>
    <property type="match status" value="1"/>
</dbReference>
<dbReference type="GeneID" id="64963965"/>
<keyword evidence="2" id="KW-1185">Reference proteome</keyword>
<dbReference type="EMBL" id="AP024430">
    <property type="protein sequence ID" value="BCS02644.1"/>
    <property type="molecule type" value="Genomic_DNA"/>
</dbReference>
<dbReference type="Proteomes" id="UP000661280">
    <property type="component" value="Chromosome 6"/>
</dbReference>
<accession>A0A7R7WGQ6</accession>
<dbReference type="RefSeq" id="XP_041546406.1">
    <property type="nucleotide sequence ID" value="XM_041693085.1"/>
</dbReference>
<dbReference type="AlphaFoldDB" id="A0A7R7WGQ6"/>
<dbReference type="GO" id="GO:0005506">
    <property type="term" value="F:iron ion binding"/>
    <property type="evidence" value="ECO:0007669"/>
    <property type="project" value="InterPro"/>
</dbReference>
<dbReference type="KEGG" id="aluc:AKAW2_60908A"/>
<organism evidence="1 2">
    <name type="scientific">Aspergillus kawachii</name>
    <name type="common">White koji mold</name>
    <name type="synonym">Aspergillus awamori var. kawachi</name>
    <dbReference type="NCBI Taxonomy" id="1069201"/>
    <lineage>
        <taxon>Eukaryota</taxon>
        <taxon>Fungi</taxon>
        <taxon>Dikarya</taxon>
        <taxon>Ascomycota</taxon>
        <taxon>Pezizomycotina</taxon>
        <taxon>Eurotiomycetes</taxon>
        <taxon>Eurotiomycetidae</taxon>
        <taxon>Eurotiales</taxon>
        <taxon>Aspergillaceae</taxon>
        <taxon>Aspergillus</taxon>
        <taxon>Aspergillus subgen. Circumdati</taxon>
    </lineage>
</organism>
<dbReference type="PANTHER" id="PTHR34315">
    <property type="match status" value="1"/>
</dbReference>
<name>A0A7R7WGQ6_ASPKA</name>
<gene>
    <name evidence="1" type="ORF">AKAW2_60908A</name>
</gene>
<reference evidence="1" key="1">
    <citation type="submission" date="2021-01" db="EMBL/GenBank/DDBJ databases">
        <authorList>
            <consortium name="Aspergillus luchuensis mut. kawachii IFO 4304 genome sequencing consortium"/>
            <person name="Kazuki M."/>
            <person name="Futagami T."/>
        </authorList>
    </citation>
    <scope>NUCLEOTIDE SEQUENCE</scope>
    <source>
        <strain evidence="1">IFO 4308</strain>
    </source>
</reference>
<dbReference type="GO" id="GO:0016702">
    <property type="term" value="F:oxidoreductase activity, acting on single donors with incorporation of molecular oxygen, incorporation of two atoms of oxygen"/>
    <property type="evidence" value="ECO:0007669"/>
    <property type="project" value="InterPro"/>
</dbReference>
<dbReference type="OrthoDB" id="4368309at2759"/>
<proteinExistence type="predicted"/>
<dbReference type="InterPro" id="IPR015889">
    <property type="entry name" value="Intradiol_dOase_core"/>
</dbReference>
<protein>
    <submittedName>
        <fullName evidence="1">Uncharacterized protein</fullName>
    </submittedName>
</protein>
<sequence length="97" mass="10848">MHSRHPPRQRNETKILPNGTIAGMYDGHSSHVGQIFFEQDPITEVEKTGPYSTNTQSLTENADDSILQTEADTTDPFMEYVLLGDSFSDGIFAWISI</sequence>
<reference evidence="1" key="2">
    <citation type="submission" date="2021-02" db="EMBL/GenBank/DDBJ databases">
        <title>Aspergillus luchuensis mut. kawachii IFO 4304 genome sequence.</title>
        <authorList>
            <person name="Mori K."/>
            <person name="Kadooka C."/>
            <person name="Goto M."/>
            <person name="Futagami T."/>
        </authorList>
    </citation>
    <scope>NUCLEOTIDE SEQUENCE</scope>
    <source>
        <strain evidence="1">IFO 4308</strain>
    </source>
</reference>
<evidence type="ECO:0000313" key="1">
    <source>
        <dbReference type="EMBL" id="BCS02644.1"/>
    </source>
</evidence>